<accession>A0ACC1BWZ2</accession>
<name>A0ACC1BWZ2_9ROSI</name>
<evidence type="ECO:0000313" key="2">
    <source>
        <dbReference type="Proteomes" id="UP001164250"/>
    </source>
</evidence>
<protein>
    <submittedName>
        <fullName evidence="1">Uncharacterized protein</fullName>
    </submittedName>
</protein>
<gene>
    <name evidence="1" type="ORF">Patl1_04974</name>
</gene>
<proteinExistence type="predicted"/>
<reference evidence="2" key="1">
    <citation type="journal article" date="2023" name="G3 (Bethesda)">
        <title>Genome assembly and association tests identify interacting loci associated with vigor, precocity, and sex in interspecific pistachio rootstocks.</title>
        <authorList>
            <person name="Palmer W."/>
            <person name="Jacygrad E."/>
            <person name="Sagayaradj S."/>
            <person name="Cavanaugh K."/>
            <person name="Han R."/>
            <person name="Bertier L."/>
            <person name="Beede B."/>
            <person name="Kafkas S."/>
            <person name="Golino D."/>
            <person name="Preece J."/>
            <person name="Michelmore R."/>
        </authorList>
    </citation>
    <scope>NUCLEOTIDE SEQUENCE [LARGE SCALE GENOMIC DNA]</scope>
</reference>
<organism evidence="1 2">
    <name type="scientific">Pistacia atlantica</name>
    <dbReference type="NCBI Taxonomy" id="434234"/>
    <lineage>
        <taxon>Eukaryota</taxon>
        <taxon>Viridiplantae</taxon>
        <taxon>Streptophyta</taxon>
        <taxon>Embryophyta</taxon>
        <taxon>Tracheophyta</taxon>
        <taxon>Spermatophyta</taxon>
        <taxon>Magnoliopsida</taxon>
        <taxon>eudicotyledons</taxon>
        <taxon>Gunneridae</taxon>
        <taxon>Pentapetalae</taxon>
        <taxon>rosids</taxon>
        <taxon>malvids</taxon>
        <taxon>Sapindales</taxon>
        <taxon>Anacardiaceae</taxon>
        <taxon>Pistacia</taxon>
    </lineage>
</organism>
<keyword evidence="2" id="KW-1185">Reference proteome</keyword>
<sequence length="112" mass="12677">MKTSSHSPWSCKFVTLKLVLAGMKSQSQNVVQVPAAFRNFTMPQKKKTLDELVQDKWFCYIEDGKIGLGVRSCLDLRSWFCNLDVRSCEVCNEAALKAVFNCFFAALLSRSD</sequence>
<dbReference type="EMBL" id="CM047899">
    <property type="protein sequence ID" value="KAJ0103656.1"/>
    <property type="molecule type" value="Genomic_DNA"/>
</dbReference>
<comment type="caution">
    <text evidence="1">The sequence shown here is derived from an EMBL/GenBank/DDBJ whole genome shotgun (WGS) entry which is preliminary data.</text>
</comment>
<dbReference type="Proteomes" id="UP001164250">
    <property type="component" value="Chromosome 3"/>
</dbReference>
<evidence type="ECO:0000313" key="1">
    <source>
        <dbReference type="EMBL" id="KAJ0103656.1"/>
    </source>
</evidence>